<dbReference type="Proteomes" id="UP001219525">
    <property type="component" value="Unassembled WGS sequence"/>
</dbReference>
<dbReference type="AlphaFoldDB" id="A0AAD6VSC2"/>
<organism evidence="1 2">
    <name type="scientific">Mycena pura</name>
    <dbReference type="NCBI Taxonomy" id="153505"/>
    <lineage>
        <taxon>Eukaryota</taxon>
        <taxon>Fungi</taxon>
        <taxon>Dikarya</taxon>
        <taxon>Basidiomycota</taxon>
        <taxon>Agaricomycotina</taxon>
        <taxon>Agaricomycetes</taxon>
        <taxon>Agaricomycetidae</taxon>
        <taxon>Agaricales</taxon>
        <taxon>Marasmiineae</taxon>
        <taxon>Mycenaceae</taxon>
        <taxon>Mycena</taxon>
    </lineage>
</organism>
<name>A0AAD6VSC2_9AGAR</name>
<protein>
    <recommendedName>
        <fullName evidence="3">F-box domain-containing protein</fullName>
    </recommendedName>
</protein>
<proteinExistence type="predicted"/>
<reference evidence="1" key="1">
    <citation type="submission" date="2023-03" db="EMBL/GenBank/DDBJ databases">
        <title>Massive genome expansion in bonnet fungi (Mycena s.s.) driven by repeated elements and novel gene families across ecological guilds.</title>
        <authorList>
            <consortium name="Lawrence Berkeley National Laboratory"/>
            <person name="Harder C.B."/>
            <person name="Miyauchi S."/>
            <person name="Viragh M."/>
            <person name="Kuo A."/>
            <person name="Thoen E."/>
            <person name="Andreopoulos B."/>
            <person name="Lu D."/>
            <person name="Skrede I."/>
            <person name="Drula E."/>
            <person name="Henrissat B."/>
            <person name="Morin E."/>
            <person name="Kohler A."/>
            <person name="Barry K."/>
            <person name="LaButti K."/>
            <person name="Morin E."/>
            <person name="Salamov A."/>
            <person name="Lipzen A."/>
            <person name="Mereny Z."/>
            <person name="Hegedus B."/>
            <person name="Baldrian P."/>
            <person name="Stursova M."/>
            <person name="Weitz H."/>
            <person name="Taylor A."/>
            <person name="Grigoriev I.V."/>
            <person name="Nagy L.G."/>
            <person name="Martin F."/>
            <person name="Kauserud H."/>
        </authorList>
    </citation>
    <scope>NUCLEOTIDE SEQUENCE</scope>
    <source>
        <strain evidence="1">9144</strain>
    </source>
</reference>
<comment type="caution">
    <text evidence="1">The sequence shown here is derived from an EMBL/GenBank/DDBJ whole genome shotgun (WGS) entry which is preliminary data.</text>
</comment>
<evidence type="ECO:0000313" key="1">
    <source>
        <dbReference type="EMBL" id="KAJ7221373.1"/>
    </source>
</evidence>
<evidence type="ECO:0000313" key="2">
    <source>
        <dbReference type="Proteomes" id="UP001219525"/>
    </source>
</evidence>
<dbReference type="EMBL" id="JARJCW010000008">
    <property type="protein sequence ID" value="KAJ7221373.1"/>
    <property type="molecule type" value="Genomic_DNA"/>
</dbReference>
<sequence length="408" mass="45595">MAVAPIPLELVELIISFLHPGSLNPLNGDGNFLNKSSASTTAKCALVCRAWLPPSRRILFYRVHIGQSKAYGFARLFTRPDRLTFLPFIREVAFQHGIAEHTWMQSVFKRKLAKHFPPSVKTLVFKGFSSRKPTPEALHCTAFTGITRFELRGSWNLALSEAVKCIASFPVLEVLEVKLVLELDQTRLPAAADQPAATLRSATFVGRGAQPVVAWVQASGVPVTALRFSVTDMVSIVQYTAQQGPLLSSLSLAFGPNLDERGHPLLLRDFLKHNTRLKTLTIRASPAQIVSIISSAINRHALPELEVLRIIVQEPITQNDLAAQPFWRTYYDEAPREPHYRELDRLLEPHAVLRRLIVTHLPLYGPTELRARESELEASVMEAMPLCVARGVVEVDTEPEGDSSFWRF</sequence>
<accession>A0AAD6VSC2</accession>
<evidence type="ECO:0008006" key="3">
    <source>
        <dbReference type="Google" id="ProtNLM"/>
    </source>
</evidence>
<keyword evidence="2" id="KW-1185">Reference proteome</keyword>
<gene>
    <name evidence="1" type="ORF">GGX14DRAFT_429520</name>
</gene>